<dbReference type="EMBL" id="JAFREP010000001">
    <property type="protein sequence ID" value="MBO1316846.1"/>
    <property type="molecule type" value="Genomic_DNA"/>
</dbReference>
<accession>A0A8J7Q3B9</accession>
<name>A0A8J7Q3B9_9BACT</name>
<dbReference type="Proteomes" id="UP000664417">
    <property type="component" value="Unassembled WGS sequence"/>
</dbReference>
<organism evidence="2 3">
    <name type="scientific">Acanthopleuribacter pedis</name>
    <dbReference type="NCBI Taxonomy" id="442870"/>
    <lineage>
        <taxon>Bacteria</taxon>
        <taxon>Pseudomonadati</taxon>
        <taxon>Acidobacteriota</taxon>
        <taxon>Holophagae</taxon>
        <taxon>Acanthopleuribacterales</taxon>
        <taxon>Acanthopleuribacteraceae</taxon>
        <taxon>Acanthopleuribacter</taxon>
    </lineage>
</organism>
<dbReference type="AlphaFoldDB" id="A0A8J7Q3B9"/>
<feature type="chain" id="PRO_5035193470" evidence="1">
    <location>
        <begin position="23"/>
        <end position="285"/>
    </location>
</feature>
<keyword evidence="1" id="KW-0732">Signal</keyword>
<proteinExistence type="predicted"/>
<dbReference type="RefSeq" id="WP_207856083.1">
    <property type="nucleotide sequence ID" value="NZ_JAFREP010000001.1"/>
</dbReference>
<sequence length="285" mass="32072">MKRWFWLVCFAVPAWLCGQVPAGVASAQAHHRALPETEAAFTELLRGLESCVARFNAGERPPGLASLSPELEVLAAAVETEAAVAVPRFSGDESSLDVNGSVFFKAYPVLPPEIKDGDNWRFETIRFEVVPKNMFIFALTFKASRTIRLKKVTLVFRDGRRMVHDAWADLENGNGRPFRKRLYLPWLDAFERGEIRVARPLAAVEIEGSAQDAGFEALLDFRVKIPDIEAAPHQETRELVVRMRREWARRPLNAEALNQSLQEMARLSVYLSIPFTPRTALSVDP</sequence>
<evidence type="ECO:0000313" key="2">
    <source>
        <dbReference type="EMBL" id="MBO1316846.1"/>
    </source>
</evidence>
<evidence type="ECO:0000313" key="3">
    <source>
        <dbReference type="Proteomes" id="UP000664417"/>
    </source>
</evidence>
<reference evidence="2" key="1">
    <citation type="submission" date="2021-03" db="EMBL/GenBank/DDBJ databases">
        <authorList>
            <person name="Wang G."/>
        </authorList>
    </citation>
    <scope>NUCLEOTIDE SEQUENCE</scope>
    <source>
        <strain evidence="2">KCTC 12899</strain>
    </source>
</reference>
<evidence type="ECO:0000256" key="1">
    <source>
        <dbReference type="SAM" id="SignalP"/>
    </source>
</evidence>
<keyword evidence="3" id="KW-1185">Reference proteome</keyword>
<gene>
    <name evidence="2" type="ORF">J3U88_00135</name>
</gene>
<protein>
    <submittedName>
        <fullName evidence="2">Uncharacterized protein</fullName>
    </submittedName>
</protein>
<comment type="caution">
    <text evidence="2">The sequence shown here is derived from an EMBL/GenBank/DDBJ whole genome shotgun (WGS) entry which is preliminary data.</text>
</comment>
<feature type="signal peptide" evidence="1">
    <location>
        <begin position="1"/>
        <end position="22"/>
    </location>
</feature>